<feature type="binding site" evidence="1">
    <location>
        <position position="48"/>
    </location>
    <ligand>
        <name>Mg(2+)</name>
        <dbReference type="ChEBI" id="CHEBI:18420"/>
        <label>1</label>
    </ligand>
</feature>
<name>A0ABS2ACK2_9ACTN</name>
<keyword evidence="1" id="KW-0460">Magnesium</keyword>
<feature type="binding site" evidence="1">
    <location>
        <position position="46"/>
    </location>
    <ligand>
        <name>Mg(2+)</name>
        <dbReference type="ChEBI" id="CHEBI:18420"/>
        <label>4</label>
    </ligand>
</feature>
<feature type="binding site" evidence="1">
    <location>
        <position position="77"/>
    </location>
    <ligand>
        <name>Mg(2+)</name>
        <dbReference type="ChEBI" id="CHEBI:18420"/>
        <label>3</label>
    </ligand>
</feature>
<dbReference type="InterPro" id="IPR006283">
    <property type="entry name" value="ThiL-like"/>
</dbReference>
<comment type="caution">
    <text evidence="4">The sequence shown here is derived from an EMBL/GenBank/DDBJ whole genome shotgun (WGS) entry which is preliminary data.</text>
</comment>
<comment type="similarity">
    <text evidence="1">Belongs to the thiamine-monophosphate kinase family.</text>
</comment>
<keyword evidence="1 4" id="KW-0808">Transferase</keyword>
<feature type="binding site" evidence="1">
    <location>
        <position position="47"/>
    </location>
    <ligand>
        <name>Mg(2+)</name>
        <dbReference type="ChEBI" id="CHEBI:18420"/>
        <label>1</label>
    </ligand>
</feature>
<proteinExistence type="inferred from homology"/>
<keyword evidence="1" id="KW-0479">Metal-binding</keyword>
<evidence type="ECO:0000259" key="3">
    <source>
        <dbReference type="Pfam" id="PF02769"/>
    </source>
</evidence>
<gene>
    <name evidence="1" type="primary">thiL</name>
    <name evidence="4" type="ORF">JIG36_18500</name>
</gene>
<evidence type="ECO:0000313" key="4">
    <source>
        <dbReference type="EMBL" id="MBM2617549.1"/>
    </source>
</evidence>
<dbReference type="EC" id="2.7.4.16" evidence="1"/>
<dbReference type="Pfam" id="PF00586">
    <property type="entry name" value="AIRS"/>
    <property type="match status" value="1"/>
</dbReference>
<comment type="miscellaneous">
    <text evidence="1">Reaction mechanism of ThiL seems to utilize a direct, inline transfer of the gamma-phosphate of ATP to TMP rather than a phosphorylated enzyme intermediate.</text>
</comment>
<dbReference type="HAMAP" id="MF_02128">
    <property type="entry name" value="TMP_kinase"/>
    <property type="match status" value="1"/>
</dbReference>
<feature type="binding site" evidence="1">
    <location>
        <position position="55"/>
    </location>
    <ligand>
        <name>substrate</name>
    </ligand>
</feature>
<comment type="caution">
    <text evidence="1">Lacks conserved residue(s) required for the propagation of feature annotation.</text>
</comment>
<dbReference type="Proteomes" id="UP000632138">
    <property type="component" value="Unassembled WGS sequence"/>
</dbReference>
<reference evidence="4 5" key="1">
    <citation type="submission" date="2021-01" db="EMBL/GenBank/DDBJ databases">
        <title>Actinoplanes sp. nov. LDG1-06 isolated from lichen.</title>
        <authorList>
            <person name="Saeng-In P."/>
            <person name="Phongsopitanun W."/>
            <person name="Kanchanasin P."/>
            <person name="Yuki M."/>
            <person name="Kudo T."/>
            <person name="Ohkuma M."/>
            <person name="Tanasupawat S."/>
        </authorList>
    </citation>
    <scope>NUCLEOTIDE SEQUENCE [LARGE SCALE GENOMIC DNA]</scope>
    <source>
        <strain evidence="4 5">LDG1-06</strain>
    </source>
</reference>
<feature type="domain" description="PurM-like C-terminal" evidence="3">
    <location>
        <begin position="154"/>
        <end position="243"/>
    </location>
</feature>
<comment type="catalytic activity">
    <reaction evidence="1">
        <text>thiamine phosphate + ATP = thiamine diphosphate + ADP</text>
        <dbReference type="Rhea" id="RHEA:15913"/>
        <dbReference type="ChEBI" id="CHEBI:30616"/>
        <dbReference type="ChEBI" id="CHEBI:37575"/>
        <dbReference type="ChEBI" id="CHEBI:58937"/>
        <dbReference type="ChEBI" id="CHEBI:456216"/>
        <dbReference type="EC" id="2.7.4.16"/>
    </reaction>
</comment>
<feature type="binding site" evidence="1">
    <location>
        <position position="265"/>
    </location>
    <ligand>
        <name>substrate</name>
    </ligand>
</feature>
<dbReference type="PIRSF" id="PIRSF005303">
    <property type="entry name" value="Thiam_monoph_kin"/>
    <property type="match status" value="1"/>
</dbReference>
<comment type="pathway">
    <text evidence="1">Cofactor biosynthesis; thiamine diphosphate biosynthesis; thiamine diphosphate from thiamine phosphate: step 1/1.</text>
</comment>
<feature type="binding site" evidence="1">
    <location>
        <position position="48"/>
    </location>
    <ligand>
        <name>Mg(2+)</name>
        <dbReference type="ChEBI" id="CHEBI:18420"/>
        <label>2</label>
    </ligand>
</feature>
<feature type="binding site" evidence="1">
    <location>
        <begin position="124"/>
        <end position="125"/>
    </location>
    <ligand>
        <name>ATP</name>
        <dbReference type="ChEBI" id="CHEBI:30616"/>
    </ligand>
</feature>
<dbReference type="Gene3D" id="3.30.1330.10">
    <property type="entry name" value="PurM-like, N-terminal domain"/>
    <property type="match status" value="1"/>
</dbReference>
<dbReference type="EMBL" id="JAENHP010000005">
    <property type="protein sequence ID" value="MBM2617549.1"/>
    <property type="molecule type" value="Genomic_DNA"/>
</dbReference>
<keyword evidence="1" id="KW-0547">Nucleotide-binding</keyword>
<dbReference type="SUPFAM" id="SSF56042">
    <property type="entry name" value="PurM C-terminal domain-like"/>
    <property type="match status" value="1"/>
</dbReference>
<feature type="binding site" evidence="1">
    <location>
        <position position="125"/>
    </location>
    <ligand>
        <name>Mg(2+)</name>
        <dbReference type="ChEBI" id="CHEBI:18420"/>
        <label>1</label>
    </ligand>
</feature>
<feature type="binding site" evidence="1">
    <location>
        <position position="77"/>
    </location>
    <ligand>
        <name>Mg(2+)</name>
        <dbReference type="ChEBI" id="CHEBI:18420"/>
        <label>2</label>
    </ligand>
</feature>
<feature type="binding site" evidence="1">
    <location>
        <position position="308"/>
    </location>
    <ligand>
        <name>substrate</name>
    </ligand>
</feature>
<evidence type="ECO:0000313" key="5">
    <source>
        <dbReference type="Proteomes" id="UP000632138"/>
    </source>
</evidence>
<keyword evidence="1" id="KW-0067">ATP-binding</keyword>
<dbReference type="CDD" id="cd02194">
    <property type="entry name" value="ThiL"/>
    <property type="match status" value="1"/>
</dbReference>
<dbReference type="PANTHER" id="PTHR30270:SF0">
    <property type="entry name" value="THIAMINE-MONOPHOSPHATE KINASE"/>
    <property type="match status" value="1"/>
</dbReference>
<feature type="binding site" evidence="1">
    <location>
        <position position="32"/>
    </location>
    <ligand>
        <name>Mg(2+)</name>
        <dbReference type="ChEBI" id="CHEBI:18420"/>
        <label>3</label>
    </ligand>
</feature>
<dbReference type="RefSeq" id="WP_203377581.1">
    <property type="nucleotide sequence ID" value="NZ_JAENHP010000005.1"/>
</dbReference>
<organism evidence="4 5">
    <name type="scientific">Paractinoplanes ovalisporus</name>
    <dbReference type="NCBI Taxonomy" id="2810368"/>
    <lineage>
        <taxon>Bacteria</taxon>
        <taxon>Bacillati</taxon>
        <taxon>Actinomycetota</taxon>
        <taxon>Actinomycetes</taxon>
        <taxon>Micromonosporales</taxon>
        <taxon>Micromonosporaceae</taxon>
        <taxon>Paractinoplanes</taxon>
    </lineage>
</organism>
<dbReference type="NCBIfam" id="TIGR01379">
    <property type="entry name" value="thiL"/>
    <property type="match status" value="1"/>
</dbReference>
<dbReference type="GO" id="GO:0009030">
    <property type="term" value="F:thiamine-phosphate kinase activity"/>
    <property type="evidence" value="ECO:0007669"/>
    <property type="project" value="UniProtKB-EC"/>
</dbReference>
<dbReference type="InterPro" id="IPR016188">
    <property type="entry name" value="PurM-like_N"/>
</dbReference>
<feature type="binding site" evidence="1">
    <location>
        <position position="212"/>
    </location>
    <ligand>
        <name>Mg(2+)</name>
        <dbReference type="ChEBI" id="CHEBI:18420"/>
        <label>3</label>
    </ligand>
</feature>
<dbReference type="InterPro" id="IPR036921">
    <property type="entry name" value="PurM-like_N_sf"/>
</dbReference>
<dbReference type="NCBIfam" id="NF004351">
    <property type="entry name" value="PRK05731.1-4"/>
    <property type="match status" value="1"/>
</dbReference>
<keyword evidence="1 4" id="KW-0418">Kinase</keyword>
<feature type="binding site" evidence="1">
    <location>
        <position position="150"/>
    </location>
    <ligand>
        <name>ATP</name>
        <dbReference type="ChEBI" id="CHEBI:30616"/>
    </ligand>
</feature>
<dbReference type="InterPro" id="IPR036676">
    <property type="entry name" value="PurM-like_C_sf"/>
</dbReference>
<dbReference type="Pfam" id="PF02769">
    <property type="entry name" value="AIRS_C"/>
    <property type="match status" value="1"/>
</dbReference>
<dbReference type="InterPro" id="IPR010918">
    <property type="entry name" value="PurM-like_C_dom"/>
</dbReference>
<keyword evidence="1" id="KW-0784">Thiamine biosynthesis</keyword>
<feature type="domain" description="PurM-like N-terminal" evidence="2">
    <location>
        <begin position="30"/>
        <end position="140"/>
    </location>
</feature>
<accession>A0ABS2ACK2</accession>
<feature type="binding site" evidence="1">
    <location>
        <position position="215"/>
    </location>
    <ligand>
        <name>Mg(2+)</name>
        <dbReference type="ChEBI" id="CHEBI:18420"/>
        <label>5</label>
    </ligand>
</feature>
<dbReference type="Gene3D" id="3.90.650.10">
    <property type="entry name" value="PurM-like C-terminal domain"/>
    <property type="match status" value="1"/>
</dbReference>
<keyword evidence="5" id="KW-1185">Reference proteome</keyword>
<evidence type="ECO:0000256" key="1">
    <source>
        <dbReference type="HAMAP-Rule" id="MF_02128"/>
    </source>
</evidence>
<dbReference type="PANTHER" id="PTHR30270">
    <property type="entry name" value="THIAMINE-MONOPHOSPHATE KINASE"/>
    <property type="match status" value="1"/>
</dbReference>
<feature type="binding site" evidence="1">
    <location>
        <position position="77"/>
    </location>
    <ligand>
        <name>Mg(2+)</name>
        <dbReference type="ChEBI" id="CHEBI:18420"/>
        <label>4</label>
    </ligand>
</feature>
<comment type="function">
    <text evidence="1">Catalyzes the ATP-dependent phosphorylation of thiamine-monophosphate (TMP) to form thiamine-pyrophosphate (TPP), the active form of vitamin B1.</text>
</comment>
<dbReference type="SUPFAM" id="SSF55326">
    <property type="entry name" value="PurM N-terminal domain-like"/>
    <property type="match status" value="1"/>
</dbReference>
<sequence>MSIAEAGEFGLIARVVARLENGPATLLGPGDDSAVVAAPDGRVVASTDVLVEGRHFRRDWSSGADVGHRAAAANLADIAAMGAVPTALLVGLCAPVDLELSWAEELAGGLSDEAALTGASVVGGDTSASPTLTIAVTALGDLGGRAPVLRSGAQPGDVIALAGRIGHAAAGYTVLSRGFRTPKALVEAYRRPEVPYGAGPAASQAGATAMIDVSDGLLQDLGHIARASVVGVDVHTDAFEVSGQMRDAAAALGVDPLQWILGGGDDHALAATFPPGAALPEGWQVIGKVHESTGVTVDGRPWGGPAGWDHFR</sequence>
<evidence type="ECO:0000259" key="2">
    <source>
        <dbReference type="Pfam" id="PF00586"/>
    </source>
</evidence>
<feature type="binding site" evidence="1">
    <location>
        <position position="214"/>
    </location>
    <ligand>
        <name>ATP</name>
        <dbReference type="ChEBI" id="CHEBI:30616"/>
    </ligand>
</feature>
<protein>
    <recommendedName>
        <fullName evidence="1">Thiamine-monophosphate kinase</fullName>
        <shortName evidence="1">TMP kinase</shortName>
        <shortName evidence="1">Thiamine-phosphate kinase</shortName>
        <ecNumber evidence="1">2.7.4.16</ecNumber>
    </recommendedName>
</protein>
<feature type="binding site" evidence="1">
    <location>
        <position position="32"/>
    </location>
    <ligand>
        <name>Mg(2+)</name>
        <dbReference type="ChEBI" id="CHEBI:18420"/>
        <label>4</label>
    </ligand>
</feature>